<keyword evidence="2" id="KW-1185">Reference proteome</keyword>
<evidence type="ECO:0000313" key="2">
    <source>
        <dbReference type="Proteomes" id="UP000073492"/>
    </source>
</evidence>
<dbReference type="STRING" id="113226.A0A139I7I1"/>
<dbReference type="AlphaFoldDB" id="A0A139I7I1"/>
<accession>A0A139I7I1</accession>
<comment type="caution">
    <text evidence="1">The sequence shown here is derived from an EMBL/GenBank/DDBJ whole genome shotgun (WGS) entry which is preliminary data.</text>
</comment>
<dbReference type="OrthoDB" id="3634487at2759"/>
<organism evidence="1 2">
    <name type="scientific">Pseudocercospora musae</name>
    <dbReference type="NCBI Taxonomy" id="113226"/>
    <lineage>
        <taxon>Eukaryota</taxon>
        <taxon>Fungi</taxon>
        <taxon>Dikarya</taxon>
        <taxon>Ascomycota</taxon>
        <taxon>Pezizomycotina</taxon>
        <taxon>Dothideomycetes</taxon>
        <taxon>Dothideomycetidae</taxon>
        <taxon>Mycosphaerellales</taxon>
        <taxon>Mycosphaerellaceae</taxon>
        <taxon>Pseudocercospora</taxon>
    </lineage>
</organism>
<dbReference type="Proteomes" id="UP000073492">
    <property type="component" value="Unassembled WGS sequence"/>
</dbReference>
<sequence>MRRNGIQPLVIDADGVITSQELSRQVCSKPDLNPDLAHFEWQRGDEDQWHPMEYVSQTTLIESSGIDHSKAAKNLYLDNSEKQRDEEFGEVVGLIREAVAAFVPDYELLFERRLGF</sequence>
<proteinExistence type="predicted"/>
<protein>
    <submittedName>
        <fullName evidence="1">Uncharacterized protein</fullName>
    </submittedName>
</protein>
<evidence type="ECO:0000313" key="1">
    <source>
        <dbReference type="EMBL" id="KXT10599.1"/>
    </source>
</evidence>
<name>A0A139I7I1_9PEZI</name>
<reference evidence="1 2" key="1">
    <citation type="submission" date="2015-07" db="EMBL/GenBank/DDBJ databases">
        <title>Comparative genomics of the Sigatoka disease complex on banana suggests a link between parallel evolutionary changes in Pseudocercospora fijiensis and Pseudocercospora eumusae and increased virulence on the banana host.</title>
        <authorList>
            <person name="Chang T.-C."/>
            <person name="Salvucci A."/>
            <person name="Crous P.W."/>
            <person name="Stergiopoulos I."/>
        </authorList>
    </citation>
    <scope>NUCLEOTIDE SEQUENCE [LARGE SCALE GENOMIC DNA]</scope>
    <source>
        <strain evidence="1 2">CBS 116634</strain>
    </source>
</reference>
<gene>
    <name evidence="1" type="ORF">AC579_7528</name>
</gene>
<dbReference type="EMBL" id="LFZO01000250">
    <property type="protein sequence ID" value="KXT10599.1"/>
    <property type="molecule type" value="Genomic_DNA"/>
</dbReference>